<feature type="compositionally biased region" description="Basic and acidic residues" evidence="4">
    <location>
        <begin position="59"/>
        <end position="69"/>
    </location>
</feature>
<evidence type="ECO:0000256" key="2">
    <source>
        <dbReference type="ARBA" id="ARBA00022737"/>
    </source>
</evidence>
<gene>
    <name evidence="6" type="primary">PCMP-H26_2</name>
    <name evidence="6" type="ORF">CK203_103259</name>
</gene>
<dbReference type="OrthoDB" id="630817at2759"/>
<dbReference type="FunFam" id="1.25.40.10:FF:000366">
    <property type="entry name" value="Pentatricopeptide (PPR) repeat-containing protein"/>
    <property type="match status" value="1"/>
</dbReference>
<dbReference type="PANTHER" id="PTHR47926">
    <property type="entry name" value="PENTATRICOPEPTIDE REPEAT-CONTAINING PROTEIN"/>
    <property type="match status" value="1"/>
</dbReference>
<dbReference type="InterPro" id="IPR032867">
    <property type="entry name" value="DYW_dom"/>
</dbReference>
<dbReference type="Pfam" id="PF13041">
    <property type="entry name" value="PPR_2"/>
    <property type="match status" value="2"/>
</dbReference>
<dbReference type="AlphaFoldDB" id="A0A438D895"/>
<feature type="region of interest" description="Disordered" evidence="4">
    <location>
        <begin position="52"/>
        <end position="104"/>
    </location>
</feature>
<dbReference type="InterPro" id="IPR046960">
    <property type="entry name" value="PPR_At4g14850-like_plant"/>
</dbReference>
<dbReference type="InterPro" id="IPR008581">
    <property type="entry name" value="DUF863_pln"/>
</dbReference>
<dbReference type="InterPro" id="IPR046848">
    <property type="entry name" value="E_motif"/>
</dbReference>
<feature type="repeat" description="PPR" evidence="3">
    <location>
        <begin position="478"/>
        <end position="512"/>
    </location>
</feature>
<organism evidence="6 7">
    <name type="scientific">Vitis vinifera</name>
    <name type="common">Grape</name>
    <dbReference type="NCBI Taxonomy" id="29760"/>
    <lineage>
        <taxon>Eukaryota</taxon>
        <taxon>Viridiplantae</taxon>
        <taxon>Streptophyta</taxon>
        <taxon>Embryophyta</taxon>
        <taxon>Tracheophyta</taxon>
        <taxon>Spermatophyta</taxon>
        <taxon>Magnoliopsida</taxon>
        <taxon>eudicotyledons</taxon>
        <taxon>Gunneridae</taxon>
        <taxon>Pentapetalae</taxon>
        <taxon>rosids</taxon>
        <taxon>Vitales</taxon>
        <taxon>Vitaceae</taxon>
        <taxon>Viteae</taxon>
        <taxon>Vitis</taxon>
    </lineage>
</organism>
<keyword evidence="2" id="KW-0677">Repeat</keyword>
<dbReference type="Pfam" id="PF05904">
    <property type="entry name" value="DUF863"/>
    <property type="match status" value="1"/>
</dbReference>
<feature type="repeat" description="PPR" evidence="3">
    <location>
        <begin position="377"/>
        <end position="411"/>
    </location>
</feature>
<comment type="similarity">
    <text evidence="1">Belongs to the PPR family. PCMP-H subfamily.</text>
</comment>
<evidence type="ECO:0000313" key="6">
    <source>
        <dbReference type="EMBL" id="RVW31676.1"/>
    </source>
</evidence>
<reference evidence="6 7" key="1">
    <citation type="journal article" date="2018" name="PLoS Genet.">
        <title>Population sequencing reveals clonal diversity and ancestral inbreeding in the grapevine cultivar Chardonnay.</title>
        <authorList>
            <person name="Roach M.J."/>
            <person name="Johnson D.L."/>
            <person name="Bohlmann J."/>
            <person name="van Vuuren H.J."/>
            <person name="Jones S.J."/>
            <person name="Pretorius I.S."/>
            <person name="Schmidt S.A."/>
            <person name="Borneman A.R."/>
        </authorList>
    </citation>
    <scope>NUCLEOTIDE SEQUENCE [LARGE SCALE GENOMIC DNA]</scope>
    <source>
        <strain evidence="7">cv. Chardonnay</strain>
        <tissue evidence="6">Leaf</tissue>
    </source>
</reference>
<sequence length="785" mass="89237">MLYHISESTKKGRRWRRQKDFQKEILPSLASLARHEVAEDLQTIGGLVKAAGSPPGTKLARDAGKNKEARGRKRMRASVSNVVESTGSMPLQQPAATAEPGSQDRWLTGWGSEGGKAEACSYSFYSFWFGVILSYRVALYSLIEFRIWELLYIHDFINSRCPRAPPKLKAMKRSVKSFLQARSNLSQWTHNLTIRPSSTSALTLCENPPQITESKHSHLTKSIPNHAHMNQMLSQMIMNYIPIDHLNLMKLIDFSVSSHGFAASALLFTQFYGFIDSDLCNSMIRCYTDSNKHLHSVFIYTQMWKNGIFPDSSTFPTVLKSVAQLCRQELGKAIHCCIIQMGFESNVYVSTALVNMYGICSSVSDARQVFDEIPDRNIVSWNALITGYNHNRMFRKVIDVFREMQIAGAKPVEVTMVGVLLACAHLGALNQGRWIDDYIDHNRLRLNVFVGTALIDMYAKCGVVDEAEKIFKAMRVKNVYTWNVLISGYAMNGRGESALQAFSRMIMEKFKPDEVTFLGVLCACCHQGLVNEGRTYFTSMKEEFGLRPRIEHYGCMVDLLGRAGFLDEAQQLIQTMSMQPDPIIWRELLGACRIHGNIQLGEFAIKKLLELEPNNGENYVLLANLYSRDQRWDKVGEVREMMDCRRVRKVPGCSSIEIDNVVYEFVVSNYIKPGFEEVYKLLADMNKKLKLAGYVADTGMASYDIEEEEKEHSLMYHSEKLALAFGLLKSPSGLTLRIVKNLRICQDCHGFFKIVSKVYRRDISVRDRNRFHHFVGGACSCKDYW</sequence>
<feature type="repeat" description="PPR" evidence="3">
    <location>
        <begin position="447"/>
        <end position="477"/>
    </location>
</feature>
<feature type="compositionally biased region" description="Polar residues" evidence="4">
    <location>
        <begin position="78"/>
        <end position="95"/>
    </location>
</feature>
<evidence type="ECO:0000256" key="4">
    <source>
        <dbReference type="SAM" id="MobiDB-lite"/>
    </source>
</evidence>
<dbReference type="InterPro" id="IPR002885">
    <property type="entry name" value="PPR_rpt"/>
</dbReference>
<name>A0A438D895_VITVI</name>
<dbReference type="GO" id="GO:0003723">
    <property type="term" value="F:RNA binding"/>
    <property type="evidence" value="ECO:0007669"/>
    <property type="project" value="InterPro"/>
</dbReference>
<dbReference type="FunFam" id="1.25.40.10:FF:000682">
    <property type="entry name" value="Pentatricopeptide repeat-containing protein At3g16610"/>
    <property type="match status" value="1"/>
</dbReference>
<proteinExistence type="inferred from homology"/>
<dbReference type="NCBIfam" id="TIGR00756">
    <property type="entry name" value="PPR"/>
    <property type="match status" value="5"/>
</dbReference>
<dbReference type="PROSITE" id="PS51375">
    <property type="entry name" value="PPR"/>
    <property type="match status" value="4"/>
</dbReference>
<dbReference type="Pfam" id="PF20431">
    <property type="entry name" value="E_motif"/>
    <property type="match status" value="1"/>
</dbReference>
<evidence type="ECO:0000256" key="1">
    <source>
        <dbReference type="ARBA" id="ARBA00006643"/>
    </source>
</evidence>
<dbReference type="Proteomes" id="UP000288805">
    <property type="component" value="Unassembled WGS sequence"/>
</dbReference>
<dbReference type="EMBL" id="QGNW01001745">
    <property type="protein sequence ID" value="RVW31676.1"/>
    <property type="molecule type" value="Genomic_DNA"/>
</dbReference>
<dbReference type="Pfam" id="PF01535">
    <property type="entry name" value="PPR"/>
    <property type="match status" value="2"/>
</dbReference>
<feature type="domain" description="DYW" evidence="5">
    <location>
        <begin position="693"/>
        <end position="785"/>
    </location>
</feature>
<dbReference type="FunFam" id="1.25.40.10:FF:002588">
    <property type="entry name" value="Pentatricopeptide repeat-containing protein"/>
    <property type="match status" value="1"/>
</dbReference>
<dbReference type="GO" id="GO:0009451">
    <property type="term" value="P:RNA modification"/>
    <property type="evidence" value="ECO:0007669"/>
    <property type="project" value="InterPro"/>
</dbReference>
<dbReference type="GO" id="GO:0008270">
    <property type="term" value="F:zinc ion binding"/>
    <property type="evidence" value="ECO:0007669"/>
    <property type="project" value="InterPro"/>
</dbReference>
<dbReference type="Gene3D" id="1.25.40.10">
    <property type="entry name" value="Tetratricopeptide repeat domain"/>
    <property type="match status" value="2"/>
</dbReference>
<dbReference type="Pfam" id="PF14432">
    <property type="entry name" value="DYW_deaminase"/>
    <property type="match status" value="1"/>
</dbReference>
<evidence type="ECO:0000313" key="7">
    <source>
        <dbReference type="Proteomes" id="UP000288805"/>
    </source>
</evidence>
<accession>A0A438D895</accession>
<evidence type="ECO:0000259" key="5">
    <source>
        <dbReference type="Pfam" id="PF14432"/>
    </source>
</evidence>
<evidence type="ECO:0000256" key="3">
    <source>
        <dbReference type="PROSITE-ProRule" id="PRU00708"/>
    </source>
</evidence>
<dbReference type="PANTHER" id="PTHR47926:SF447">
    <property type="entry name" value="DYW DOMAIN-CONTAINING PROTEIN"/>
    <property type="match status" value="1"/>
</dbReference>
<protein>
    <submittedName>
        <fullName evidence="6">Pentatricopeptide repeat-containing protein, chloroplastic</fullName>
    </submittedName>
</protein>
<dbReference type="InterPro" id="IPR011990">
    <property type="entry name" value="TPR-like_helical_dom_sf"/>
</dbReference>
<dbReference type="SUPFAM" id="SSF48452">
    <property type="entry name" value="TPR-like"/>
    <property type="match status" value="1"/>
</dbReference>
<comment type="caution">
    <text evidence="6">The sequence shown here is derived from an EMBL/GenBank/DDBJ whole genome shotgun (WGS) entry which is preliminary data.</text>
</comment>
<feature type="repeat" description="PPR" evidence="3">
    <location>
        <begin position="276"/>
        <end position="310"/>
    </location>
</feature>